<dbReference type="AlphaFoldDB" id="A0A0G4J6T6"/>
<sequence>MPNVITRGRARVLLSSGRRRCVYWVPPTWQMLDTSIFADMTIAQDTVDEALLERAKVVYPEIVRRVSQALGKDQNASISLISSTSVSGRYASTCS</sequence>
<accession>A0A0G4J6T6</accession>
<protein>
    <submittedName>
        <fullName evidence="1">Uncharacterized protein</fullName>
    </submittedName>
</protein>
<organism evidence="1 2">
    <name type="scientific">Plasmodiophora brassicae</name>
    <name type="common">Clubroot disease agent</name>
    <dbReference type="NCBI Taxonomy" id="37360"/>
    <lineage>
        <taxon>Eukaryota</taxon>
        <taxon>Sar</taxon>
        <taxon>Rhizaria</taxon>
        <taxon>Endomyxa</taxon>
        <taxon>Phytomyxea</taxon>
        <taxon>Plasmodiophorida</taxon>
        <taxon>Plasmodiophoridae</taxon>
        <taxon>Plasmodiophora</taxon>
    </lineage>
</organism>
<dbReference type="Proteomes" id="UP000039324">
    <property type="component" value="Unassembled WGS sequence"/>
</dbReference>
<proteinExistence type="predicted"/>
<evidence type="ECO:0000313" key="2">
    <source>
        <dbReference type="Proteomes" id="UP000039324"/>
    </source>
</evidence>
<keyword evidence="2" id="KW-1185">Reference proteome</keyword>
<dbReference type="EMBL" id="CDSF01000144">
    <property type="protein sequence ID" value="CEP03217.1"/>
    <property type="molecule type" value="Genomic_DNA"/>
</dbReference>
<evidence type="ECO:0000313" key="1">
    <source>
        <dbReference type="EMBL" id="CEP03217.1"/>
    </source>
</evidence>
<name>A0A0G4J6T6_PLABS</name>
<reference evidence="1 2" key="1">
    <citation type="submission" date="2015-02" db="EMBL/GenBank/DDBJ databases">
        <authorList>
            <person name="Chooi Y.-H."/>
        </authorList>
    </citation>
    <scope>NUCLEOTIDE SEQUENCE [LARGE SCALE GENOMIC DNA]</scope>
    <source>
        <strain evidence="1">E3</strain>
    </source>
</reference>
<gene>
    <name evidence="1" type="ORF">PBRA_002977</name>
</gene>